<evidence type="ECO:0000313" key="4">
    <source>
        <dbReference type="Proteomes" id="UP000054107"/>
    </source>
</evidence>
<dbReference type="PANTHER" id="PTHR11787">
    <property type="entry name" value="RAB GDP-DISSOCIATION INHIBITOR"/>
    <property type="match status" value="1"/>
</dbReference>
<dbReference type="GO" id="GO:0007264">
    <property type="term" value="P:small GTPase-mediated signal transduction"/>
    <property type="evidence" value="ECO:0007669"/>
    <property type="project" value="InterPro"/>
</dbReference>
<dbReference type="Pfam" id="PF00996">
    <property type="entry name" value="GDI"/>
    <property type="match status" value="1"/>
</dbReference>
<dbReference type="AlphaFoldDB" id="A0A0B7NTI8"/>
<dbReference type="Gene3D" id="3.50.50.60">
    <property type="entry name" value="FAD/NAD(P)-binding domain"/>
    <property type="match status" value="1"/>
</dbReference>
<gene>
    <name evidence="3" type="primary">PARPA_12616.1 scaffold 45109</name>
</gene>
<comment type="similarity">
    <text evidence="1 2">Belongs to the Rab GDI family.</text>
</comment>
<proteinExistence type="inferred from homology"/>
<accession>A0A0B7NTI8</accession>
<organism evidence="3 4">
    <name type="scientific">Parasitella parasitica</name>
    <dbReference type="NCBI Taxonomy" id="35722"/>
    <lineage>
        <taxon>Eukaryota</taxon>
        <taxon>Fungi</taxon>
        <taxon>Fungi incertae sedis</taxon>
        <taxon>Mucoromycota</taxon>
        <taxon>Mucoromycotina</taxon>
        <taxon>Mucoromycetes</taxon>
        <taxon>Mucorales</taxon>
        <taxon>Mucorineae</taxon>
        <taxon>Mucoraceae</taxon>
        <taxon>Parasitella</taxon>
    </lineage>
</organism>
<dbReference type="InterPro" id="IPR036188">
    <property type="entry name" value="FAD/NAD-bd_sf"/>
</dbReference>
<evidence type="ECO:0000256" key="2">
    <source>
        <dbReference type="RuleBase" id="RU363124"/>
    </source>
</evidence>
<dbReference type="InterPro" id="IPR018203">
    <property type="entry name" value="GDP_dissociation_inhibitor"/>
</dbReference>
<dbReference type="EMBL" id="LN733769">
    <property type="protein sequence ID" value="CEP18314.1"/>
    <property type="molecule type" value="Genomic_DNA"/>
</dbReference>
<evidence type="ECO:0000313" key="3">
    <source>
        <dbReference type="EMBL" id="CEP18314.1"/>
    </source>
</evidence>
<dbReference type="Proteomes" id="UP000054107">
    <property type="component" value="Unassembled WGS sequence"/>
</dbReference>
<evidence type="ECO:0000256" key="1">
    <source>
        <dbReference type="ARBA" id="ARBA00005593"/>
    </source>
</evidence>
<dbReference type="GO" id="GO:0005093">
    <property type="term" value="F:Rab GDP-dissociation inhibitor activity"/>
    <property type="evidence" value="ECO:0007669"/>
    <property type="project" value="InterPro"/>
</dbReference>
<dbReference type="PRINTS" id="PR00891">
    <property type="entry name" value="RABGDIREP"/>
</dbReference>
<dbReference type="GO" id="GO:0005737">
    <property type="term" value="C:cytoplasm"/>
    <property type="evidence" value="ECO:0007669"/>
    <property type="project" value="TreeGrafter"/>
</dbReference>
<keyword evidence="4" id="KW-1185">Reference proteome</keyword>
<dbReference type="Gene3D" id="1.10.405.10">
    <property type="entry name" value="Guanine Nucleotide Dissociation Inhibitor, domain 1"/>
    <property type="match status" value="1"/>
</dbReference>
<dbReference type="InterPro" id="IPR000806">
    <property type="entry name" value="RabGDI"/>
</dbReference>
<dbReference type="PRINTS" id="PR00892">
    <property type="entry name" value="RABGDI"/>
</dbReference>
<dbReference type="SUPFAM" id="SSF51905">
    <property type="entry name" value="FAD/NAD(P)-binding domain"/>
    <property type="match status" value="2"/>
</dbReference>
<dbReference type="STRING" id="35722.A0A0B7NTI8"/>
<sequence length="440" mass="48968">MNENYDIIILGTGLTECILSGVFSAQGNKVLHIDKNEYYGGESASLDLLQLYKKCGKSEAEVPADLGQSRDYKIDLIPKFMMAKGEIVGFLTKTDVTRYLDIRQISGSYVYKDGTILKLPADKMEALSTSLLDVTEKHRLQKFLEFVQNWKDDVESTHQGLDLDSNTMLKVYEKFQLGAGTQTIIGHGLALHLDDQYLHKPARKTIENITLYFASLARYGKSPYIYPRYGLGDLPQSFARLAAVHGGTYMLNTPVDEILYEDGVAIGVRSGSETAMAKQIICDPSYATNKVKSVCKVVRAICILNHPIPDTAEADSVQIVIPQNELSRKHDIYIASVSSSHSVCPEGKYLAIVSTIVETEDPESEIEPGLRILGPIREKFVLVSELKEPEADGVKDKVYISKSYDATSHFETVCDDVKSIYKRMTGKDLNLPEKKAEEDN</sequence>
<dbReference type="FunFam" id="1.10.405.10:FF:000011">
    <property type="entry name" value="Rab GDP dissociation inhibitor"/>
    <property type="match status" value="1"/>
</dbReference>
<dbReference type="Gene3D" id="3.30.519.10">
    <property type="entry name" value="Guanine Nucleotide Dissociation Inhibitor, domain 2"/>
    <property type="match status" value="1"/>
</dbReference>
<dbReference type="PANTHER" id="PTHR11787:SF8">
    <property type="entry name" value="RAB GDP DISSOCIATION INHIBITOR"/>
    <property type="match status" value="1"/>
</dbReference>
<dbReference type="GO" id="GO:0015031">
    <property type="term" value="P:protein transport"/>
    <property type="evidence" value="ECO:0007669"/>
    <property type="project" value="InterPro"/>
</dbReference>
<dbReference type="OrthoDB" id="9446342at2759"/>
<protein>
    <recommendedName>
        <fullName evidence="2">Rab GDP dissociation inhibitor</fullName>
    </recommendedName>
</protein>
<reference evidence="3 4" key="1">
    <citation type="submission" date="2014-09" db="EMBL/GenBank/DDBJ databases">
        <authorList>
            <person name="Ellenberger Sabrina"/>
        </authorList>
    </citation>
    <scope>NUCLEOTIDE SEQUENCE [LARGE SCALE GENOMIC DNA]</scope>
    <source>
        <strain evidence="3 4">CBS 412.66</strain>
    </source>
</reference>
<name>A0A0B7NTI8_9FUNG</name>
<dbReference type="GO" id="GO:0016192">
    <property type="term" value="P:vesicle-mediated transport"/>
    <property type="evidence" value="ECO:0007669"/>
    <property type="project" value="TreeGrafter"/>
</dbReference>
<dbReference type="SUPFAM" id="SSF54373">
    <property type="entry name" value="FAD-linked reductases, C-terminal domain"/>
    <property type="match status" value="1"/>
</dbReference>